<keyword evidence="4" id="KW-1185">Reference proteome</keyword>
<dbReference type="Gene3D" id="2.30.40.10">
    <property type="entry name" value="Urease, subunit C, domain 1"/>
    <property type="match status" value="1"/>
</dbReference>
<dbReference type="KEGG" id="rgu:A4W93_01765"/>
<dbReference type="InterPro" id="IPR011059">
    <property type="entry name" value="Metal-dep_hydrolase_composite"/>
</dbReference>
<dbReference type="RefSeq" id="WP_085748985.1">
    <property type="nucleotide sequence ID" value="NZ_BSPR01000012.1"/>
</dbReference>
<dbReference type="SUPFAM" id="SSF51338">
    <property type="entry name" value="Composite domain of metallo-dependent hydrolases"/>
    <property type="match status" value="1"/>
</dbReference>
<dbReference type="GO" id="GO:0016810">
    <property type="term" value="F:hydrolase activity, acting on carbon-nitrogen (but not peptide) bonds"/>
    <property type="evidence" value="ECO:0007669"/>
    <property type="project" value="InterPro"/>
</dbReference>
<protein>
    <submittedName>
        <fullName evidence="3">Uncharacterized protein</fullName>
    </submittedName>
</protein>
<dbReference type="PANTHER" id="PTHR43794">
    <property type="entry name" value="AMINOHYDROLASE SSNA-RELATED"/>
    <property type="match status" value="1"/>
</dbReference>
<sequence length="500" mass="52577">MKGRLLIEGGLVVTDASSAPRHADILVEDGLVQALTSPGASGVDAAVPRLDATDRLVMPGLVNGHTHAHGGLGRGAVEDVALEGFLAASPAINGHRGLDDLALSATLTGVELLRKGCTALFDMTTQFPLPTVEGLHAVAGAYARLGIRAVVSPMLADRTLYQAYPELLASLPEPLRAGAAALKGASPADNLAAVDAAARDWPFDPSRVRLGIAPTIPLHCSDEFMRGCARLSETWNLPMQTHLAESKMQAVFGEQRYGKSLVAHLADIGLLGPRLSTAHAIWIGDEDIEILAKADVTAIHNPLSNLRLGSGIAPVRRMLERGLRVGVGSDGANTSDTQNLFEATRLAAFLSRVMSADEDRWIDAAEALHMATEGSAHALGWGDRLGRIAPGREADLVLLDLSQPIYVPLRHAVRQVVHGENGAAIDRVLVGGEVVVAGGKVLTVDEAALRREAQAAADRLDALNAEGRNLAQAMRPWVSAFCCGVGKSPFHLHGGRQVAG</sequence>
<evidence type="ECO:0000313" key="3">
    <source>
        <dbReference type="EMBL" id="ARN18747.1"/>
    </source>
</evidence>
<dbReference type="Proteomes" id="UP000193427">
    <property type="component" value="Chromosome"/>
</dbReference>
<dbReference type="InterPro" id="IPR050287">
    <property type="entry name" value="MTA/SAH_deaminase"/>
</dbReference>
<dbReference type="AlphaFoldDB" id="A0A1W6L3E1"/>
<dbReference type="STRING" id="946333.A4W93_01765"/>
<dbReference type="InterPro" id="IPR006680">
    <property type="entry name" value="Amidohydro-rel"/>
</dbReference>
<dbReference type="OrthoDB" id="9807210at2"/>
<dbReference type="SUPFAM" id="SSF51556">
    <property type="entry name" value="Metallo-dependent hydrolases"/>
    <property type="match status" value="1"/>
</dbReference>
<dbReference type="InterPro" id="IPR032466">
    <property type="entry name" value="Metal_Hydrolase"/>
</dbReference>
<evidence type="ECO:0000256" key="1">
    <source>
        <dbReference type="ARBA" id="ARBA00006745"/>
    </source>
</evidence>
<comment type="similarity">
    <text evidence="1">Belongs to the metallo-dependent hydrolases superfamily. ATZ/TRZ family.</text>
</comment>
<proteinExistence type="inferred from homology"/>
<accession>A0A1W6L3E1</accession>
<dbReference type="Gene3D" id="3.20.20.140">
    <property type="entry name" value="Metal-dependent hydrolases"/>
    <property type="match status" value="1"/>
</dbReference>
<gene>
    <name evidence="3" type="ORF">A4W93_01765</name>
</gene>
<evidence type="ECO:0000256" key="2">
    <source>
        <dbReference type="ARBA" id="ARBA00022801"/>
    </source>
</evidence>
<organism evidence="3 4">
    <name type="scientific">Piscinibacter gummiphilus</name>
    <dbReference type="NCBI Taxonomy" id="946333"/>
    <lineage>
        <taxon>Bacteria</taxon>
        <taxon>Pseudomonadati</taxon>
        <taxon>Pseudomonadota</taxon>
        <taxon>Betaproteobacteria</taxon>
        <taxon>Burkholderiales</taxon>
        <taxon>Sphaerotilaceae</taxon>
        <taxon>Piscinibacter</taxon>
    </lineage>
</organism>
<dbReference type="PANTHER" id="PTHR43794:SF11">
    <property type="entry name" value="AMIDOHYDROLASE-RELATED DOMAIN-CONTAINING PROTEIN"/>
    <property type="match status" value="1"/>
</dbReference>
<dbReference type="Pfam" id="PF01979">
    <property type="entry name" value="Amidohydro_1"/>
    <property type="match status" value="1"/>
</dbReference>
<keyword evidence="2" id="KW-0378">Hydrolase</keyword>
<reference evidence="3 4" key="1">
    <citation type="submission" date="2016-04" db="EMBL/GenBank/DDBJ databases">
        <title>Complete genome sequence of natural rubber-degrading, novel Gram-negative bacterium, Rhizobacter gummiphilus strain NS21.</title>
        <authorList>
            <person name="Tabata M."/>
            <person name="Kasai D."/>
            <person name="Fukuda M."/>
        </authorList>
    </citation>
    <scope>NUCLEOTIDE SEQUENCE [LARGE SCALE GENOMIC DNA]</scope>
    <source>
        <strain evidence="3 4">NS21</strain>
    </source>
</reference>
<name>A0A1W6L3E1_9BURK</name>
<dbReference type="EMBL" id="CP015118">
    <property type="protein sequence ID" value="ARN18747.1"/>
    <property type="molecule type" value="Genomic_DNA"/>
</dbReference>
<evidence type="ECO:0000313" key="4">
    <source>
        <dbReference type="Proteomes" id="UP000193427"/>
    </source>
</evidence>